<dbReference type="SFLD" id="SFLDS00003">
    <property type="entry name" value="Haloacid_Dehalogenase"/>
    <property type="match status" value="1"/>
</dbReference>
<comment type="caution">
    <text evidence="1">The sequence shown here is derived from an EMBL/GenBank/DDBJ whole genome shotgun (WGS) entry which is preliminary data.</text>
</comment>
<accession>A0ABN8KNC3</accession>
<gene>
    <name evidence="1" type="ORF">BACCIP111895_02230</name>
</gene>
<dbReference type="EMBL" id="CALBWS010000012">
    <property type="protein sequence ID" value="CAH2715053.1"/>
    <property type="molecule type" value="Genomic_DNA"/>
</dbReference>
<dbReference type="Proteomes" id="UP000838308">
    <property type="component" value="Unassembled WGS sequence"/>
</dbReference>
<dbReference type="PANTHER" id="PTHR10000:SF25">
    <property type="entry name" value="PHOSPHATASE YKRA-RELATED"/>
    <property type="match status" value="1"/>
</dbReference>
<keyword evidence="1" id="KW-0413">Isomerase</keyword>
<name>A0ABN8KNC3_9BACI</name>
<keyword evidence="2" id="KW-1185">Reference proteome</keyword>
<sequence length="269" mass="30109">MKKTIVFFDIDGTLLNEEKIIPDSMKRAVRLLQDKGIHTVIATGRVPKMCYWIQKELNIDSYVSMNGQYVVFEGKEIYSNPINSEIVQSLTSVTTSNGHALAYCSHHDFKVSKRNHPYIEASFDSLMMPYPEVDEEFYKNRAIYQGHLYCGRKDKQMYVDQFPDLRFIKWHDYAYDILPKGASKAVGIHKLLEVLDINIENSFAFGDGLNDLEMLTSIGTGIAMGNAVPEAKAAADVITTSSSKDGILNGLLQVGLLEKSKITASIIPA</sequence>
<dbReference type="NCBIfam" id="TIGR01484">
    <property type="entry name" value="HAD-SF-IIB"/>
    <property type="match status" value="1"/>
</dbReference>
<dbReference type="PANTHER" id="PTHR10000">
    <property type="entry name" value="PHOSPHOSERINE PHOSPHATASE"/>
    <property type="match status" value="1"/>
</dbReference>
<dbReference type="InterPro" id="IPR036412">
    <property type="entry name" value="HAD-like_sf"/>
</dbReference>
<dbReference type="InterPro" id="IPR000150">
    <property type="entry name" value="Cof"/>
</dbReference>
<dbReference type="PROSITE" id="PS01228">
    <property type="entry name" value="COF_1"/>
    <property type="match status" value="1"/>
</dbReference>
<dbReference type="GO" id="GO:0016853">
    <property type="term" value="F:isomerase activity"/>
    <property type="evidence" value="ECO:0007669"/>
    <property type="project" value="UniProtKB-KW"/>
</dbReference>
<dbReference type="InterPro" id="IPR006379">
    <property type="entry name" value="HAD-SF_hydro_IIB"/>
</dbReference>
<evidence type="ECO:0000313" key="2">
    <source>
        <dbReference type="Proteomes" id="UP000838308"/>
    </source>
</evidence>
<organism evidence="1 2">
    <name type="scientific">Neobacillus rhizosphaerae</name>
    <dbReference type="NCBI Taxonomy" id="2880965"/>
    <lineage>
        <taxon>Bacteria</taxon>
        <taxon>Bacillati</taxon>
        <taxon>Bacillota</taxon>
        <taxon>Bacilli</taxon>
        <taxon>Bacillales</taxon>
        <taxon>Bacillaceae</taxon>
        <taxon>Neobacillus</taxon>
    </lineage>
</organism>
<dbReference type="Gene3D" id="3.40.50.1000">
    <property type="entry name" value="HAD superfamily/HAD-like"/>
    <property type="match status" value="1"/>
</dbReference>
<dbReference type="SFLD" id="SFLDG01140">
    <property type="entry name" value="C2.B:_Phosphomannomutase_and_P"/>
    <property type="match status" value="1"/>
</dbReference>
<dbReference type="NCBIfam" id="TIGR00099">
    <property type="entry name" value="Cof-subfamily"/>
    <property type="match status" value="1"/>
</dbReference>
<evidence type="ECO:0000313" key="1">
    <source>
        <dbReference type="EMBL" id="CAH2715053.1"/>
    </source>
</evidence>
<dbReference type="Pfam" id="PF08282">
    <property type="entry name" value="Hydrolase_3"/>
    <property type="match status" value="1"/>
</dbReference>
<dbReference type="Gene3D" id="3.30.1240.10">
    <property type="match status" value="1"/>
</dbReference>
<dbReference type="CDD" id="cd07517">
    <property type="entry name" value="HAD_HPP"/>
    <property type="match status" value="1"/>
</dbReference>
<dbReference type="InterPro" id="IPR023214">
    <property type="entry name" value="HAD_sf"/>
</dbReference>
<protein>
    <submittedName>
        <fullName evidence="1">Bifunctional phosphatase/peptidyl-prolyl cis-trans isomerase</fullName>
    </submittedName>
</protein>
<dbReference type="SUPFAM" id="SSF56784">
    <property type="entry name" value="HAD-like"/>
    <property type="match status" value="1"/>
</dbReference>
<proteinExistence type="predicted"/>
<reference evidence="1" key="1">
    <citation type="submission" date="2022-04" db="EMBL/GenBank/DDBJ databases">
        <authorList>
            <person name="Criscuolo A."/>
        </authorList>
    </citation>
    <scope>NUCLEOTIDE SEQUENCE</scope>
    <source>
        <strain evidence="1">CIP111895</strain>
    </source>
</reference>
<dbReference type="RefSeq" id="WP_248735355.1">
    <property type="nucleotide sequence ID" value="NZ_CALBWS010000012.1"/>
</dbReference>